<dbReference type="RefSeq" id="XP_069229108.1">
    <property type="nucleotide sequence ID" value="XM_069373510.1"/>
</dbReference>
<accession>A0AB34KMH6</accession>
<dbReference type="PROSITE" id="PS00455">
    <property type="entry name" value="AMP_BINDING"/>
    <property type="match status" value="1"/>
</dbReference>
<evidence type="ECO:0000256" key="1">
    <source>
        <dbReference type="ARBA" id="ARBA00006432"/>
    </source>
</evidence>
<dbReference type="PANTHER" id="PTHR43347">
    <property type="entry name" value="ACYL-COA SYNTHETASE"/>
    <property type="match status" value="1"/>
</dbReference>
<gene>
    <name evidence="5" type="ORF">WHR41_04904</name>
</gene>
<dbReference type="EMBL" id="JAAQHG020000016">
    <property type="protein sequence ID" value="KAL1586003.1"/>
    <property type="molecule type" value="Genomic_DNA"/>
</dbReference>
<reference evidence="5 6" key="1">
    <citation type="journal article" date="2020" name="Microbiol. Resour. Announc.">
        <title>Draft Genome Sequence of a Cladosporium Species Isolated from the Mesophotic Ascidian Didemnum maculosum.</title>
        <authorList>
            <person name="Gioti A."/>
            <person name="Siaperas R."/>
            <person name="Nikolaivits E."/>
            <person name="Le Goff G."/>
            <person name="Ouazzani J."/>
            <person name="Kotoulas G."/>
            <person name="Topakas E."/>
        </authorList>
    </citation>
    <scope>NUCLEOTIDE SEQUENCE [LARGE SCALE GENOMIC DNA]</scope>
    <source>
        <strain evidence="5 6">TM138-S3</strain>
    </source>
</reference>
<comment type="similarity">
    <text evidence="1">Belongs to the ATP-dependent AMP-binding enzyme family.</text>
</comment>
<dbReference type="PANTHER" id="PTHR43347:SF3">
    <property type="entry name" value="ACYL-COA SYNTHETASE SHORT-CHAIN FAMILY MEMBER 3, MITOCHONDRIAL"/>
    <property type="match status" value="1"/>
</dbReference>
<evidence type="ECO:0000259" key="3">
    <source>
        <dbReference type="Pfam" id="PF13193"/>
    </source>
</evidence>
<dbReference type="Gene3D" id="3.30.300.30">
    <property type="match status" value="1"/>
</dbReference>
<dbReference type="InterPro" id="IPR020845">
    <property type="entry name" value="AMP-binding_CS"/>
</dbReference>
<feature type="domain" description="AMP-dependent synthetase/ligase" evidence="2">
    <location>
        <begin position="76"/>
        <end position="488"/>
    </location>
</feature>
<proteinExistence type="inferred from homology"/>
<name>A0AB34KMH6_9PEZI</name>
<evidence type="ECO:0000259" key="4">
    <source>
        <dbReference type="Pfam" id="PF16177"/>
    </source>
</evidence>
<dbReference type="InterPro" id="IPR042099">
    <property type="entry name" value="ANL_N_sf"/>
</dbReference>
<dbReference type="GO" id="GO:0050218">
    <property type="term" value="F:propionate-CoA ligase activity"/>
    <property type="evidence" value="ECO:0007669"/>
    <property type="project" value="TreeGrafter"/>
</dbReference>
<protein>
    <submittedName>
        <fullName evidence="5">Uncharacterized protein</fullName>
    </submittedName>
</protein>
<dbReference type="Gene3D" id="3.40.50.12780">
    <property type="entry name" value="N-terminal domain of ligase-like"/>
    <property type="match status" value="1"/>
</dbReference>
<feature type="domain" description="AMP-binding enzyme C-terminal" evidence="3">
    <location>
        <begin position="553"/>
        <end position="628"/>
    </location>
</feature>
<comment type="caution">
    <text evidence="5">The sequence shown here is derived from an EMBL/GenBank/DDBJ whole genome shotgun (WGS) entry which is preliminary data.</text>
</comment>
<dbReference type="SUPFAM" id="SSF56801">
    <property type="entry name" value="Acetyl-CoA synthetase-like"/>
    <property type="match status" value="1"/>
</dbReference>
<dbReference type="Pfam" id="PF16177">
    <property type="entry name" value="ACAS_N"/>
    <property type="match status" value="1"/>
</dbReference>
<dbReference type="AlphaFoldDB" id="A0AB34KMH6"/>
<evidence type="ECO:0000313" key="5">
    <source>
        <dbReference type="EMBL" id="KAL1586003.1"/>
    </source>
</evidence>
<organism evidence="5 6">
    <name type="scientific">Cladosporium halotolerans</name>
    <dbReference type="NCBI Taxonomy" id="1052096"/>
    <lineage>
        <taxon>Eukaryota</taxon>
        <taxon>Fungi</taxon>
        <taxon>Dikarya</taxon>
        <taxon>Ascomycota</taxon>
        <taxon>Pezizomycotina</taxon>
        <taxon>Dothideomycetes</taxon>
        <taxon>Dothideomycetidae</taxon>
        <taxon>Cladosporiales</taxon>
        <taxon>Cladosporiaceae</taxon>
        <taxon>Cladosporium</taxon>
    </lineage>
</organism>
<dbReference type="Proteomes" id="UP000803884">
    <property type="component" value="Unassembled WGS sequence"/>
</dbReference>
<dbReference type="InterPro" id="IPR000873">
    <property type="entry name" value="AMP-dep_synth/lig_dom"/>
</dbReference>
<evidence type="ECO:0000313" key="6">
    <source>
        <dbReference type="Proteomes" id="UP000803884"/>
    </source>
</evidence>
<dbReference type="InterPro" id="IPR032387">
    <property type="entry name" value="ACAS_N"/>
</dbReference>
<dbReference type="InterPro" id="IPR045851">
    <property type="entry name" value="AMP-bd_C_sf"/>
</dbReference>
<dbReference type="InterPro" id="IPR025110">
    <property type="entry name" value="AMP-bd_C"/>
</dbReference>
<dbReference type="GeneID" id="96006348"/>
<sequence length="685" mass="74183">MGPRNITSDVHAASLSDPSKFWAHQASQLSWSKAPTSSFKKFPKKLKDGSSHDSWTWFPDGEISTSYNCIDRHVEASHGDNTAIIWDSPVSNSKQKISYAELQKEVATLAGALREEGVQKGDVVLIYMPMIPAALIGIFATIRLGAIHAVVFGGFSAASLAQRIEASQPKVILTASCGIEGAKGPLSYQPMVRGGIEKSPHKPKKTIIFQREQSKWEDVREEKGERLWQSLVKSAKDRGVTAENVAVSSSDGLYIIYTSGTTGLPKGVLREAGGHAVGLNLSIRYLFGIKGPGDVIFTASDIGWVVGHSYIIYAPLLAGATTVLFEGKPVGTPDASTFWRILEEYKVNSLFTAPTALRAIRKEDPDNKFFEETGRRGGLKNLRGLFLAGERSEPSIVQMYDDLLGKHCALNAHVIDNWWSSESGSPMTGLPLIPSTGFSYSDMTGTDPLHIKPGSAGKPMPGFDIRIVDDDGEPVAQGTMGNIVLGTPLAPTGLTTLWNDNERFYKSYLKRFSGRWLDTGDAGIIDDDGYVHIMSRSDDIINVAAHRLSTGAIEQAVSSHPKVTEVAVVSLPDHMKGHVPFAFIAISDPPANLLKELNERVRESIGGIASLSGFIASPGIIPRTRSGKTLRRVLKELLENAVEGKFDKEVSVPATVEDASVVEKAKVAVKEYFTKGEGAKIKAKL</sequence>
<keyword evidence="6" id="KW-1185">Reference proteome</keyword>
<feature type="domain" description="Acetyl-coenzyme A synthetase N-terminal" evidence="4">
    <location>
        <begin position="9"/>
        <end position="69"/>
    </location>
</feature>
<evidence type="ECO:0000259" key="2">
    <source>
        <dbReference type="Pfam" id="PF00501"/>
    </source>
</evidence>
<dbReference type="Pfam" id="PF13193">
    <property type="entry name" value="AMP-binding_C"/>
    <property type="match status" value="1"/>
</dbReference>
<dbReference type="Pfam" id="PF00501">
    <property type="entry name" value="AMP-binding"/>
    <property type="match status" value="1"/>
</dbReference>